<reference evidence="2 3" key="1">
    <citation type="journal article" date="2018" name="J. Invertebr. Pathol.">
        <title>New genotyping method for the causative agent of crayfish plague (Aphanomyces astaci) based on whole genome data.</title>
        <authorList>
            <person name="Minardi D."/>
            <person name="Studholme D.J."/>
            <person name="van der Giezen M."/>
            <person name="Pretto T."/>
            <person name="Oidtmann B."/>
        </authorList>
    </citation>
    <scope>NUCLEOTIDE SEQUENCE [LARGE SCALE GENOMIC DNA]</scope>
    <source>
        <strain evidence="2 3">KB13</strain>
    </source>
</reference>
<sequence length="298" mass="32877">YENYTKSSLEKPRALSFVDEDGVLEFAVADDDVDANPRASEASKLLVGSPVAAISDSTSPSSAAPPTSLLAANTFLCFGPRHVPYLLFLADFVICNGAGMTVSFFPVFFQNDYGLTPSQVNILYFVQPLLIVVLSYITQRLSTRTGTIETVVVTRIFSTLCLGAMAFVSPLSLEIGLFLLRYGVRNVCYVRYMCLMGVFRSGFMRCSEPLRTSLMMDYVPQHLRGRWNSLEGLTQFTYSGSAVVGGYLIERHGYRLCFFITAVIYVVGVAIECLLVPIIRNHHRQLQAKSAVVKLVAA</sequence>
<gene>
    <name evidence="2" type="ORF">DYB28_009525</name>
</gene>
<dbReference type="AlphaFoldDB" id="A0A9X8DJ78"/>
<evidence type="ECO:0000313" key="3">
    <source>
        <dbReference type="Proteomes" id="UP000275652"/>
    </source>
</evidence>
<evidence type="ECO:0008006" key="4">
    <source>
        <dbReference type="Google" id="ProtNLM"/>
    </source>
</evidence>
<organism evidence="2 3">
    <name type="scientific">Aphanomyces astaci</name>
    <name type="common">Crayfish plague agent</name>
    <dbReference type="NCBI Taxonomy" id="112090"/>
    <lineage>
        <taxon>Eukaryota</taxon>
        <taxon>Sar</taxon>
        <taxon>Stramenopiles</taxon>
        <taxon>Oomycota</taxon>
        <taxon>Saprolegniomycetes</taxon>
        <taxon>Saprolegniales</taxon>
        <taxon>Verrucalvaceae</taxon>
        <taxon>Aphanomyces</taxon>
    </lineage>
</organism>
<proteinExistence type="predicted"/>
<keyword evidence="1" id="KW-0812">Transmembrane</keyword>
<keyword evidence="1" id="KW-0472">Membrane</keyword>
<feature type="transmembrane region" description="Helical" evidence="1">
    <location>
        <begin position="85"/>
        <end position="109"/>
    </location>
</feature>
<dbReference type="Gene3D" id="1.20.1250.20">
    <property type="entry name" value="MFS general substrate transporter like domains"/>
    <property type="match status" value="1"/>
</dbReference>
<dbReference type="EMBL" id="QUTI01063076">
    <property type="protein sequence ID" value="RLN87799.1"/>
    <property type="molecule type" value="Genomic_DNA"/>
</dbReference>
<feature type="non-terminal residue" evidence="2">
    <location>
        <position position="1"/>
    </location>
</feature>
<dbReference type="Proteomes" id="UP000275652">
    <property type="component" value="Unassembled WGS sequence"/>
</dbReference>
<name>A0A9X8DJ78_APHAT</name>
<evidence type="ECO:0000256" key="1">
    <source>
        <dbReference type="SAM" id="Phobius"/>
    </source>
</evidence>
<dbReference type="InterPro" id="IPR036259">
    <property type="entry name" value="MFS_trans_sf"/>
</dbReference>
<dbReference type="PANTHER" id="PTHR23525">
    <property type="entry name" value="TRANSPORTER, PUTATIVE-RELATED"/>
    <property type="match status" value="1"/>
</dbReference>
<dbReference type="Pfam" id="PF07690">
    <property type="entry name" value="MFS_1"/>
    <property type="match status" value="1"/>
</dbReference>
<feature type="transmembrane region" description="Helical" evidence="1">
    <location>
        <begin position="150"/>
        <end position="169"/>
    </location>
</feature>
<dbReference type="GO" id="GO:0022857">
    <property type="term" value="F:transmembrane transporter activity"/>
    <property type="evidence" value="ECO:0007669"/>
    <property type="project" value="InterPro"/>
</dbReference>
<dbReference type="SUPFAM" id="SSF103473">
    <property type="entry name" value="MFS general substrate transporter"/>
    <property type="match status" value="1"/>
</dbReference>
<feature type="transmembrane region" description="Helical" evidence="1">
    <location>
        <begin position="121"/>
        <end position="138"/>
    </location>
</feature>
<keyword evidence="1" id="KW-1133">Transmembrane helix</keyword>
<dbReference type="InterPro" id="IPR011701">
    <property type="entry name" value="MFS"/>
</dbReference>
<comment type="caution">
    <text evidence="2">The sequence shown here is derived from an EMBL/GenBank/DDBJ whole genome shotgun (WGS) entry which is preliminary data.</text>
</comment>
<accession>A0A9X8DJ78</accession>
<dbReference type="PANTHER" id="PTHR23525:SF1">
    <property type="entry name" value="NODULIN-LIKE DOMAIN-CONTAINING PROTEIN"/>
    <property type="match status" value="1"/>
</dbReference>
<feature type="transmembrane region" description="Helical" evidence="1">
    <location>
        <begin position="256"/>
        <end position="279"/>
    </location>
</feature>
<protein>
    <recommendedName>
        <fullName evidence="4">Major facilitator superfamily (MFS) profile domain-containing protein</fullName>
    </recommendedName>
</protein>
<evidence type="ECO:0000313" key="2">
    <source>
        <dbReference type="EMBL" id="RLN87799.1"/>
    </source>
</evidence>